<keyword evidence="1" id="KW-0812">Transmembrane</keyword>
<keyword evidence="1" id="KW-0472">Membrane</keyword>
<evidence type="ECO:0000313" key="3">
    <source>
        <dbReference type="EMBL" id="KAH0575801.1"/>
    </source>
</evidence>
<accession>V6LY77</accession>
<dbReference type="Proteomes" id="UP000018208">
    <property type="component" value="Unassembled WGS sequence"/>
</dbReference>
<evidence type="ECO:0000256" key="1">
    <source>
        <dbReference type="SAM" id="Phobius"/>
    </source>
</evidence>
<dbReference type="EMBL" id="KI545943">
    <property type="protein sequence ID" value="EST49612.1"/>
    <property type="molecule type" value="Genomic_DNA"/>
</dbReference>
<organism evidence="2">
    <name type="scientific">Spironucleus salmonicida</name>
    <dbReference type="NCBI Taxonomy" id="348837"/>
    <lineage>
        <taxon>Eukaryota</taxon>
        <taxon>Metamonada</taxon>
        <taxon>Diplomonadida</taxon>
        <taxon>Hexamitidae</taxon>
        <taxon>Hexamitinae</taxon>
        <taxon>Spironucleus</taxon>
    </lineage>
</organism>
<gene>
    <name evidence="2" type="ORF">SS50377_10030</name>
    <name evidence="3" type="ORF">SS50377_21325</name>
</gene>
<dbReference type="EMBL" id="AUWU02000002">
    <property type="protein sequence ID" value="KAH0575801.1"/>
    <property type="molecule type" value="Genomic_DNA"/>
</dbReference>
<keyword evidence="4" id="KW-1185">Reference proteome</keyword>
<evidence type="ECO:0000313" key="4">
    <source>
        <dbReference type="Proteomes" id="UP000018208"/>
    </source>
</evidence>
<feature type="transmembrane region" description="Helical" evidence="1">
    <location>
        <begin position="466"/>
        <end position="491"/>
    </location>
</feature>
<evidence type="ECO:0000313" key="2">
    <source>
        <dbReference type="EMBL" id="EST49612.1"/>
    </source>
</evidence>
<name>V6LY77_9EUKA</name>
<proteinExistence type="predicted"/>
<keyword evidence="1" id="KW-1133">Transmembrane helix</keyword>
<protein>
    <submittedName>
        <fullName evidence="2">Uncharacterized protein</fullName>
    </submittedName>
</protein>
<dbReference type="VEuPathDB" id="GiardiaDB:SS50377_21325"/>
<reference evidence="2 3" key="1">
    <citation type="journal article" date="2014" name="PLoS Genet.">
        <title>The Genome of Spironucleus salmonicida Highlights a Fish Pathogen Adapted to Fluctuating Environments.</title>
        <authorList>
            <person name="Xu F."/>
            <person name="Jerlstrom-Hultqvist J."/>
            <person name="Einarsson E."/>
            <person name="Astvaldsson A."/>
            <person name="Svard S.G."/>
            <person name="Andersson J.O."/>
        </authorList>
    </citation>
    <scope>NUCLEOTIDE SEQUENCE</scope>
    <source>
        <strain evidence="3">ATCC 50377</strain>
    </source>
</reference>
<dbReference type="AlphaFoldDB" id="V6LY77"/>
<reference evidence="3" key="2">
    <citation type="submission" date="2020-12" db="EMBL/GenBank/DDBJ databases">
        <title>New Spironucleus salmonicida genome in near-complete chromosomes.</title>
        <authorList>
            <person name="Xu F."/>
            <person name="Kurt Z."/>
            <person name="Jimenez-Gonzalez A."/>
            <person name="Astvaldsson A."/>
            <person name="Andersson J.O."/>
            <person name="Svard S.G."/>
        </authorList>
    </citation>
    <scope>NUCLEOTIDE SEQUENCE</scope>
    <source>
        <strain evidence="3">ATCC 50377</strain>
    </source>
</reference>
<sequence length="509" mass="55993">MLAVLAGYAQLQACYSDLTTLEVSQVQGTLIIHIEPTGSAACGNLPTAVNVRLLFTRKDLDVQTVLTDYAYGTTLLIQIPVADIKLYFDVKAAQLEIRSYSEVFMQQISQITLTRNSEAEVFSNLLVEYDQKVFTATASFPKAFTTLAVTNATLIVTNFIQSYPLSYDSSSVKTETTAKTISIGFSNKDLSPILYNTGILSIMLVCTYGSNDIEATGKVSTITLSYKGQDSPGMISAVSAYGNNLFLVIGSSESLKTELMKAAQVKLVIEVNDFACTLVAQFAAALLSENIKLNGKLQLNMDEQVFSPVDDGFLQPPECLQLVFDKGESVIISMALYNDEVPLNRFSFTFANIRKTCFSDTHMVLEAGFIRVTSTNNCPQPKPYKANVTIQLFPTQANQVTNSVTNVATAEFLLDTHLDIEIRIPEAKTIRQIQDAYNYQLLITRANGDFVDSLYPDFQTVTLMEIIFYNIIIIAASMVAGGALGGVIIFGKTKLRMKKLRPKPEMDEI</sequence>